<evidence type="ECO:0000313" key="8">
    <source>
        <dbReference type="EMBL" id="CAF3861041.1"/>
    </source>
</evidence>
<protein>
    <recommendedName>
        <fullName evidence="10">Acetyl-coenzyme A transporter 1</fullName>
    </recommendedName>
</protein>
<organism evidence="8 9">
    <name type="scientific">Didymodactylos carnosus</name>
    <dbReference type="NCBI Taxonomy" id="1234261"/>
    <lineage>
        <taxon>Eukaryota</taxon>
        <taxon>Metazoa</taxon>
        <taxon>Spiralia</taxon>
        <taxon>Gnathifera</taxon>
        <taxon>Rotifera</taxon>
        <taxon>Eurotatoria</taxon>
        <taxon>Bdelloidea</taxon>
        <taxon>Philodinida</taxon>
        <taxon>Philodinidae</taxon>
        <taxon>Didymodactylos</taxon>
    </lineage>
</organism>
<accession>A0A8S2KV07</accession>
<dbReference type="PANTHER" id="PTHR12778:SF9">
    <property type="entry name" value="ACETYL-COENZYME A TRANSPORTER 1"/>
    <property type="match status" value="1"/>
</dbReference>
<dbReference type="GO" id="GO:0008521">
    <property type="term" value="F:acetyl-CoA transmembrane transporter activity"/>
    <property type="evidence" value="ECO:0007669"/>
    <property type="project" value="InterPro"/>
</dbReference>
<dbReference type="EMBL" id="CAJNOK010009838">
    <property type="protein sequence ID" value="CAF1099641.1"/>
    <property type="molecule type" value="Genomic_DNA"/>
</dbReference>
<dbReference type="GO" id="GO:0035348">
    <property type="term" value="P:acetyl-CoA transmembrane transport"/>
    <property type="evidence" value="ECO:0007669"/>
    <property type="project" value="InterPro"/>
</dbReference>
<comment type="caution">
    <text evidence="8">The sequence shown here is derived from an EMBL/GenBank/DDBJ whole genome shotgun (WGS) entry which is preliminary data.</text>
</comment>
<dbReference type="Proteomes" id="UP000682733">
    <property type="component" value="Unassembled WGS sequence"/>
</dbReference>
<gene>
    <name evidence="7" type="ORF">OVA965_LOCUS19226</name>
    <name evidence="8" type="ORF">TMI583_LOCUS19239</name>
</gene>
<keyword evidence="4 6" id="KW-0472">Membrane</keyword>
<dbReference type="Proteomes" id="UP000677228">
    <property type="component" value="Unassembled WGS sequence"/>
</dbReference>
<dbReference type="InterPro" id="IPR024371">
    <property type="entry name" value="AcetylCoA_trans_1-like"/>
</dbReference>
<dbReference type="AlphaFoldDB" id="A0A8S2KV07"/>
<keyword evidence="2 6" id="KW-0812">Transmembrane</keyword>
<dbReference type="GO" id="GO:0016020">
    <property type="term" value="C:membrane"/>
    <property type="evidence" value="ECO:0007669"/>
    <property type="project" value="UniProtKB-SubCell"/>
</dbReference>
<feature type="region of interest" description="Disordered" evidence="5">
    <location>
        <begin position="117"/>
        <end position="145"/>
    </location>
</feature>
<dbReference type="PANTHER" id="PTHR12778">
    <property type="entry name" value="SOLUTE CARRIER FAMILY 33 ACETYL-COA TRANSPORTER -RELATED"/>
    <property type="match status" value="1"/>
</dbReference>
<evidence type="ECO:0008006" key="10">
    <source>
        <dbReference type="Google" id="ProtNLM"/>
    </source>
</evidence>
<evidence type="ECO:0000256" key="5">
    <source>
        <dbReference type="SAM" id="MobiDB-lite"/>
    </source>
</evidence>
<evidence type="ECO:0000313" key="7">
    <source>
        <dbReference type="EMBL" id="CAF1099641.1"/>
    </source>
</evidence>
<evidence type="ECO:0000256" key="4">
    <source>
        <dbReference type="ARBA" id="ARBA00023136"/>
    </source>
</evidence>
<evidence type="ECO:0000256" key="3">
    <source>
        <dbReference type="ARBA" id="ARBA00022989"/>
    </source>
</evidence>
<dbReference type="EMBL" id="CAJOBA010009857">
    <property type="protein sequence ID" value="CAF3861041.1"/>
    <property type="molecule type" value="Genomic_DNA"/>
</dbReference>
<evidence type="ECO:0000256" key="1">
    <source>
        <dbReference type="ARBA" id="ARBA00004141"/>
    </source>
</evidence>
<evidence type="ECO:0000256" key="2">
    <source>
        <dbReference type="ARBA" id="ARBA00022692"/>
    </source>
</evidence>
<sequence>MVVALIAFFAQISDPKIGGTYMTLLNTVNNLGLNLSSTITLFVAQYLTWKTCTDGQSCNKKEDENLCTVAGKKCQITTSPYYIEVLVCSLLGALWLLICYRTVIRLQYLPRDKWHLTPKPAQPSASSEESDDILAADNHEQSLSR</sequence>
<dbReference type="Pfam" id="PF13000">
    <property type="entry name" value="Acatn"/>
    <property type="match status" value="1"/>
</dbReference>
<dbReference type="InterPro" id="IPR004752">
    <property type="entry name" value="AmpG_permease/AT-1"/>
</dbReference>
<proteinExistence type="predicted"/>
<evidence type="ECO:0000313" key="9">
    <source>
        <dbReference type="Proteomes" id="UP000682733"/>
    </source>
</evidence>
<reference evidence="8" key="1">
    <citation type="submission" date="2021-02" db="EMBL/GenBank/DDBJ databases">
        <authorList>
            <person name="Nowell W R."/>
        </authorList>
    </citation>
    <scope>NUCLEOTIDE SEQUENCE</scope>
</reference>
<comment type="subcellular location">
    <subcellularLocation>
        <location evidence="1">Membrane</location>
        <topology evidence="1">Multi-pass membrane protein</topology>
    </subcellularLocation>
</comment>
<name>A0A8S2KV07_9BILA</name>
<feature type="transmembrane region" description="Helical" evidence="6">
    <location>
        <begin position="81"/>
        <end position="103"/>
    </location>
</feature>
<evidence type="ECO:0000256" key="6">
    <source>
        <dbReference type="SAM" id="Phobius"/>
    </source>
</evidence>
<keyword evidence="3 6" id="KW-1133">Transmembrane helix</keyword>